<feature type="compositionally biased region" description="Basic and acidic residues" evidence="1">
    <location>
        <begin position="1"/>
        <end position="15"/>
    </location>
</feature>
<protein>
    <submittedName>
        <fullName evidence="2">Uncharacterized protein</fullName>
    </submittedName>
</protein>
<feature type="region of interest" description="Disordered" evidence="1">
    <location>
        <begin position="1"/>
        <end position="23"/>
    </location>
</feature>
<reference evidence="2 3" key="1">
    <citation type="submission" date="2018-06" db="EMBL/GenBank/DDBJ databases">
        <title>Comparative genomics reveals the genomic features of Rhizophagus irregularis, R. cerebriforme, R. diaphanum and Gigaspora rosea, and their symbiotic lifestyle signature.</title>
        <authorList>
            <person name="Morin E."/>
            <person name="San Clemente H."/>
            <person name="Chen E.C.H."/>
            <person name="De La Providencia I."/>
            <person name="Hainaut M."/>
            <person name="Kuo A."/>
            <person name="Kohler A."/>
            <person name="Murat C."/>
            <person name="Tang N."/>
            <person name="Roy S."/>
            <person name="Loubradou J."/>
            <person name="Henrissat B."/>
            <person name="Grigoriev I.V."/>
            <person name="Corradi N."/>
            <person name="Roux C."/>
            <person name="Martin F.M."/>
        </authorList>
    </citation>
    <scope>NUCLEOTIDE SEQUENCE [LARGE SCALE GENOMIC DNA]</scope>
    <source>
        <strain evidence="2 3">DAOM 227022</strain>
    </source>
</reference>
<evidence type="ECO:0000313" key="3">
    <source>
        <dbReference type="Proteomes" id="UP000265703"/>
    </source>
</evidence>
<sequence>MSADEERSNKCRNIEDTSSSMSDTNNAKFLERLEFLYSRIKFLEKNIEHDNFMNNNFIKHLTKEVAKIFFNISIYPNKDELQIYNREIS</sequence>
<name>A0A397SA88_9GLOM</name>
<dbReference type="EMBL" id="QKYT01000587">
    <property type="protein sequence ID" value="RIA83243.1"/>
    <property type="molecule type" value="Genomic_DNA"/>
</dbReference>
<organism evidence="2 3">
    <name type="scientific">Glomus cerebriforme</name>
    <dbReference type="NCBI Taxonomy" id="658196"/>
    <lineage>
        <taxon>Eukaryota</taxon>
        <taxon>Fungi</taxon>
        <taxon>Fungi incertae sedis</taxon>
        <taxon>Mucoromycota</taxon>
        <taxon>Glomeromycotina</taxon>
        <taxon>Glomeromycetes</taxon>
        <taxon>Glomerales</taxon>
        <taxon>Glomeraceae</taxon>
        <taxon>Glomus</taxon>
    </lineage>
</organism>
<gene>
    <name evidence="2" type="ORF">C1645_834101</name>
</gene>
<keyword evidence="3" id="KW-1185">Reference proteome</keyword>
<proteinExistence type="predicted"/>
<accession>A0A397SA88</accession>
<dbReference type="Proteomes" id="UP000265703">
    <property type="component" value="Unassembled WGS sequence"/>
</dbReference>
<evidence type="ECO:0000256" key="1">
    <source>
        <dbReference type="SAM" id="MobiDB-lite"/>
    </source>
</evidence>
<dbReference type="AlphaFoldDB" id="A0A397SA88"/>
<evidence type="ECO:0000313" key="2">
    <source>
        <dbReference type="EMBL" id="RIA83243.1"/>
    </source>
</evidence>
<comment type="caution">
    <text evidence="2">The sequence shown here is derived from an EMBL/GenBank/DDBJ whole genome shotgun (WGS) entry which is preliminary data.</text>
</comment>